<dbReference type="EMBL" id="JAUSUU010000002">
    <property type="protein sequence ID" value="MDQ0334382.1"/>
    <property type="molecule type" value="Genomic_DNA"/>
</dbReference>
<dbReference type="EMBL" id="JAGGJQ010000001">
    <property type="protein sequence ID" value="MBP1838247.1"/>
    <property type="molecule type" value="Genomic_DNA"/>
</dbReference>
<evidence type="ECO:0000313" key="3">
    <source>
        <dbReference type="Proteomes" id="UP001138672"/>
    </source>
</evidence>
<protein>
    <submittedName>
        <fullName evidence="1">Uncharacterized protein</fullName>
    </submittedName>
</protein>
<evidence type="ECO:0000313" key="2">
    <source>
        <dbReference type="EMBL" id="MDQ0334382.1"/>
    </source>
</evidence>
<proteinExistence type="predicted"/>
<dbReference type="RefSeq" id="WP_057781011.1">
    <property type="nucleotide sequence ID" value="NZ_JAGGJQ010000001.1"/>
</dbReference>
<keyword evidence="4" id="KW-1185">Reference proteome</keyword>
<comment type="caution">
    <text evidence="1">The sequence shown here is derived from an EMBL/GenBank/DDBJ whole genome shotgun (WGS) entry which is preliminary data.</text>
</comment>
<dbReference type="Proteomes" id="UP001138672">
    <property type="component" value="Unassembled WGS sequence"/>
</dbReference>
<evidence type="ECO:0000313" key="4">
    <source>
        <dbReference type="Proteomes" id="UP001231587"/>
    </source>
</evidence>
<sequence length="80" mass="9332">MSKKFIELELGSHIIVHGFDAQNKEISERVEAEGFTKKIVAMSRIKSISENYILTDYTAGRIVYWEYKADYESIKKELIK</sequence>
<name>A0A9X1C9Y8_9FLAO</name>
<reference evidence="1" key="1">
    <citation type="submission" date="2021-03" db="EMBL/GenBank/DDBJ databases">
        <title>Genomic Encyclopedia of Type Strains, Phase IV (KMG-IV): sequencing the most valuable type-strain genomes for metagenomic binning, comparative biology and taxonomic classification.</title>
        <authorList>
            <person name="Goeker M."/>
        </authorList>
    </citation>
    <scope>NUCLEOTIDE SEQUENCE</scope>
    <source>
        <strain evidence="1">DSM 15523</strain>
        <strain evidence="2 4">DSM 16476</strain>
    </source>
</reference>
<dbReference type="Proteomes" id="UP001231587">
    <property type="component" value="Unassembled WGS sequence"/>
</dbReference>
<dbReference type="OrthoDB" id="1202469at2"/>
<accession>A0A9X1C9Y8</accession>
<gene>
    <name evidence="1" type="ORF">J2Z56_000143</name>
    <name evidence="2" type="ORF">J2Z57_000809</name>
</gene>
<organism evidence="1 3">
    <name type="scientific">Formosa algae</name>
    <dbReference type="NCBI Taxonomy" id="225843"/>
    <lineage>
        <taxon>Bacteria</taxon>
        <taxon>Pseudomonadati</taxon>
        <taxon>Bacteroidota</taxon>
        <taxon>Flavobacteriia</taxon>
        <taxon>Flavobacteriales</taxon>
        <taxon>Flavobacteriaceae</taxon>
        <taxon>Formosa</taxon>
    </lineage>
</organism>
<evidence type="ECO:0000313" key="1">
    <source>
        <dbReference type="EMBL" id="MBP1838247.1"/>
    </source>
</evidence>
<dbReference type="AlphaFoldDB" id="A0A9X1C9Y8"/>